<dbReference type="InterPro" id="IPR036259">
    <property type="entry name" value="MFS_trans_sf"/>
</dbReference>
<keyword evidence="11" id="KW-1185">Reference proteome</keyword>
<keyword evidence="7" id="KW-0325">Glycoprotein</keyword>
<dbReference type="InterPro" id="IPR020846">
    <property type="entry name" value="MFS_dom"/>
</dbReference>
<feature type="transmembrane region" description="Helical" evidence="8">
    <location>
        <begin position="25"/>
        <end position="41"/>
    </location>
</feature>
<evidence type="ECO:0000256" key="4">
    <source>
        <dbReference type="ARBA" id="ARBA00022692"/>
    </source>
</evidence>
<dbReference type="PROSITE" id="PS50850">
    <property type="entry name" value="MFS"/>
    <property type="match status" value="1"/>
</dbReference>
<feature type="transmembrane region" description="Helical" evidence="8">
    <location>
        <begin position="250"/>
        <end position="267"/>
    </location>
</feature>
<dbReference type="GO" id="GO:0046943">
    <property type="term" value="F:carboxylic acid transmembrane transporter activity"/>
    <property type="evidence" value="ECO:0007669"/>
    <property type="project" value="UniProtKB-ARBA"/>
</dbReference>
<dbReference type="PANTHER" id="PTHR23501">
    <property type="entry name" value="MAJOR FACILITATOR SUPERFAMILY"/>
    <property type="match status" value="1"/>
</dbReference>
<gene>
    <name evidence="10" type="ORF">FHETE_9030</name>
</gene>
<dbReference type="Proteomes" id="UP000567885">
    <property type="component" value="Unassembled WGS sequence"/>
</dbReference>
<dbReference type="SUPFAM" id="SSF103473">
    <property type="entry name" value="MFS general substrate transporter"/>
    <property type="match status" value="1"/>
</dbReference>
<reference evidence="10 11" key="1">
    <citation type="submission" date="2020-05" db="EMBL/GenBank/DDBJ databases">
        <title>Identification and distribution of gene clusters putatively required for synthesis of sphingolipid metabolism inhibitors in phylogenetically diverse species of the filamentous fungus Fusarium.</title>
        <authorList>
            <person name="Kim H.-S."/>
            <person name="Busman M."/>
            <person name="Brown D.W."/>
            <person name="Divon H."/>
            <person name="Uhlig S."/>
            <person name="Proctor R.H."/>
        </authorList>
    </citation>
    <scope>NUCLEOTIDE SEQUENCE [LARGE SCALE GENOMIC DNA]</scope>
    <source>
        <strain evidence="10 11">NRRL 20693</strain>
    </source>
</reference>
<keyword evidence="5 8" id="KW-1133">Transmembrane helix</keyword>
<sequence>MGRQGITEAERALYDQTNILPRRQLVLTFLIICLALLVTFIDQNGISVTLPTIAKDLNAEATIAWAGIASLLGNTVFQMLYGRLSDIFGRKQVFVGAVALLSLADLLCGLSQNKIMFYVFRAVAGIGGGGITNLANIIISDVVSLDQRGKYQGVIGGVVGLGNVLGPFIAAAAVYNSTWRVFFWALAPLAALIAILAYFFLPHKPPTESFHEGLAKVDWGGFCLSSIGIVLLLVPISGGGAYFAWNSTTVITLLVLGFVGVCAFLAYEWKIASLPIMPVSAALYTPLVVAQSMTSILSGQYINWRKRYWEVLTFGFGIWTLGAGIALKLGKNTGPGLIIVCLGLVGSGVGCIFQPTLIALQAHTSKRRRAVIISNRNLFRCAGGACGMTLSAVVLQARLRAELPNEYRYLSDSTYAVPDGTVWGVPAVVDSYMAASNAVFILQVPLIGLCLLGMALIRDRGLESPEDSED</sequence>
<accession>A0A8H5WJD2</accession>
<evidence type="ECO:0000256" key="3">
    <source>
        <dbReference type="ARBA" id="ARBA00022448"/>
    </source>
</evidence>
<evidence type="ECO:0000256" key="8">
    <source>
        <dbReference type="SAM" id="Phobius"/>
    </source>
</evidence>
<evidence type="ECO:0000256" key="7">
    <source>
        <dbReference type="ARBA" id="ARBA00023180"/>
    </source>
</evidence>
<keyword evidence="4 8" id="KW-0812">Transmembrane</keyword>
<name>A0A8H5WJD2_FUSHE</name>
<feature type="transmembrane region" description="Helical" evidence="8">
    <location>
        <begin position="61"/>
        <end position="81"/>
    </location>
</feature>
<dbReference type="PANTHER" id="PTHR23501:SF78">
    <property type="entry name" value="MAJOR FACILITATOR SUPERFAMILY (MFS) PROFILE DOMAIN-CONTAINING PROTEIN-RELATED"/>
    <property type="match status" value="1"/>
</dbReference>
<keyword evidence="6 8" id="KW-0472">Membrane</keyword>
<evidence type="ECO:0000256" key="2">
    <source>
        <dbReference type="ARBA" id="ARBA00008335"/>
    </source>
</evidence>
<dbReference type="FunFam" id="1.20.1250.20:FF:000436">
    <property type="entry name" value="MFS transporter, putative"/>
    <property type="match status" value="1"/>
</dbReference>
<dbReference type="EMBL" id="JAAGWQ010000198">
    <property type="protein sequence ID" value="KAF5660288.1"/>
    <property type="molecule type" value="Genomic_DNA"/>
</dbReference>
<feature type="transmembrane region" description="Helical" evidence="8">
    <location>
        <begin position="438"/>
        <end position="457"/>
    </location>
</feature>
<organism evidence="10 11">
    <name type="scientific">Fusarium heterosporum</name>
    <dbReference type="NCBI Taxonomy" id="42747"/>
    <lineage>
        <taxon>Eukaryota</taxon>
        <taxon>Fungi</taxon>
        <taxon>Dikarya</taxon>
        <taxon>Ascomycota</taxon>
        <taxon>Pezizomycotina</taxon>
        <taxon>Sordariomycetes</taxon>
        <taxon>Hypocreomycetidae</taxon>
        <taxon>Hypocreales</taxon>
        <taxon>Nectriaceae</taxon>
        <taxon>Fusarium</taxon>
        <taxon>Fusarium heterosporum species complex</taxon>
    </lineage>
</organism>
<evidence type="ECO:0000256" key="6">
    <source>
        <dbReference type="ARBA" id="ARBA00023136"/>
    </source>
</evidence>
<dbReference type="FunFam" id="1.20.1720.10:FF:000013">
    <property type="entry name" value="Related to multidrug resistance proteins"/>
    <property type="match status" value="1"/>
</dbReference>
<dbReference type="AlphaFoldDB" id="A0A8H5WJD2"/>
<dbReference type="PRINTS" id="PR01036">
    <property type="entry name" value="TCRTETB"/>
</dbReference>
<dbReference type="Gene3D" id="1.20.1250.20">
    <property type="entry name" value="MFS general substrate transporter like domains"/>
    <property type="match status" value="1"/>
</dbReference>
<dbReference type="GO" id="GO:0005886">
    <property type="term" value="C:plasma membrane"/>
    <property type="evidence" value="ECO:0007669"/>
    <property type="project" value="TreeGrafter"/>
</dbReference>
<proteinExistence type="inferred from homology"/>
<feature type="transmembrane region" description="Helical" evidence="8">
    <location>
        <begin position="151"/>
        <end position="175"/>
    </location>
</feature>
<comment type="similarity">
    <text evidence="2">Belongs to the major facilitator superfamily.</text>
</comment>
<evidence type="ECO:0000256" key="5">
    <source>
        <dbReference type="ARBA" id="ARBA00022989"/>
    </source>
</evidence>
<dbReference type="Pfam" id="PF07690">
    <property type="entry name" value="MFS_1"/>
    <property type="match status" value="1"/>
</dbReference>
<dbReference type="OrthoDB" id="10021397at2759"/>
<evidence type="ECO:0000256" key="1">
    <source>
        <dbReference type="ARBA" id="ARBA00004127"/>
    </source>
</evidence>
<feature type="transmembrane region" description="Helical" evidence="8">
    <location>
        <begin position="222"/>
        <end position="244"/>
    </location>
</feature>
<keyword evidence="3" id="KW-0813">Transport</keyword>
<evidence type="ECO:0000259" key="9">
    <source>
        <dbReference type="PROSITE" id="PS50850"/>
    </source>
</evidence>
<comment type="subcellular location">
    <subcellularLocation>
        <location evidence="1">Endomembrane system</location>
        <topology evidence="1">Multi-pass membrane protein</topology>
    </subcellularLocation>
</comment>
<comment type="caution">
    <text evidence="10">The sequence shown here is derived from an EMBL/GenBank/DDBJ whole genome shotgun (WGS) entry which is preliminary data.</text>
</comment>
<feature type="transmembrane region" description="Helical" evidence="8">
    <location>
        <begin position="308"/>
        <end position="330"/>
    </location>
</feature>
<dbReference type="InterPro" id="IPR011701">
    <property type="entry name" value="MFS"/>
</dbReference>
<evidence type="ECO:0000313" key="10">
    <source>
        <dbReference type="EMBL" id="KAF5660288.1"/>
    </source>
</evidence>
<feature type="transmembrane region" description="Helical" evidence="8">
    <location>
        <begin position="181"/>
        <end position="201"/>
    </location>
</feature>
<protein>
    <submittedName>
        <fullName evidence="10">Major facilitator superfamily transporter</fullName>
    </submittedName>
</protein>
<dbReference type="GO" id="GO:0012505">
    <property type="term" value="C:endomembrane system"/>
    <property type="evidence" value="ECO:0007669"/>
    <property type="project" value="UniProtKB-SubCell"/>
</dbReference>
<feature type="domain" description="Major facilitator superfamily (MFS) profile" evidence="9">
    <location>
        <begin position="28"/>
        <end position="470"/>
    </location>
</feature>
<evidence type="ECO:0000313" key="11">
    <source>
        <dbReference type="Proteomes" id="UP000567885"/>
    </source>
</evidence>
<feature type="transmembrane region" description="Helical" evidence="8">
    <location>
        <begin position="336"/>
        <end position="360"/>
    </location>
</feature>
<feature type="transmembrane region" description="Helical" evidence="8">
    <location>
        <begin position="118"/>
        <end position="139"/>
    </location>
</feature>